<gene>
    <name evidence="1" type="ORF">BN2476_560026</name>
</gene>
<dbReference type="Proteomes" id="UP000195569">
    <property type="component" value="Unassembled WGS sequence"/>
</dbReference>
<organism evidence="1 2">
    <name type="scientific">Paraburkholderia piptadeniae</name>
    <dbReference type="NCBI Taxonomy" id="1701573"/>
    <lineage>
        <taxon>Bacteria</taxon>
        <taxon>Pseudomonadati</taxon>
        <taxon>Pseudomonadota</taxon>
        <taxon>Betaproteobacteria</taxon>
        <taxon>Burkholderiales</taxon>
        <taxon>Burkholderiaceae</taxon>
        <taxon>Paraburkholderia</taxon>
    </lineage>
</organism>
<accession>A0A1N7SIH7</accession>
<proteinExistence type="predicted"/>
<evidence type="ECO:0000313" key="1">
    <source>
        <dbReference type="EMBL" id="SIT47187.1"/>
    </source>
</evidence>
<sequence length="128" mass="14187">MKTRRFASELVRIGDAIAHADMLAWPFGICDVDIMRMAREFGYIAGFTLSARRVEKSSTLLALPRFPMVDDVTPRILGRLPGEPYPPSVHAPRARSWHPRAAHGHASACAAVAASRSSRRCTRCMLKL</sequence>
<name>A0A1N7SIH7_9BURK</name>
<dbReference type="EMBL" id="CYGY02000056">
    <property type="protein sequence ID" value="SIT47187.1"/>
    <property type="molecule type" value="Genomic_DNA"/>
</dbReference>
<protein>
    <submittedName>
        <fullName evidence="1">Uncharacterized protein</fullName>
    </submittedName>
</protein>
<dbReference type="RefSeq" id="WP_087737443.1">
    <property type="nucleotide sequence ID" value="NZ_CYGY02000056.1"/>
</dbReference>
<comment type="caution">
    <text evidence="1">The sequence shown here is derived from an EMBL/GenBank/DDBJ whole genome shotgun (WGS) entry which is preliminary data.</text>
</comment>
<dbReference type="OrthoDB" id="9814639at2"/>
<evidence type="ECO:0000313" key="2">
    <source>
        <dbReference type="Proteomes" id="UP000195569"/>
    </source>
</evidence>
<dbReference type="AlphaFoldDB" id="A0A1N7SIH7"/>
<reference evidence="1" key="1">
    <citation type="submission" date="2016-12" db="EMBL/GenBank/DDBJ databases">
        <authorList>
            <person name="Moulin L."/>
        </authorList>
    </citation>
    <scope>NUCLEOTIDE SEQUENCE [LARGE SCALE GENOMIC DNA]</scope>
    <source>
        <strain evidence="1">STM 7183</strain>
    </source>
</reference>
<dbReference type="Gene3D" id="3.20.20.370">
    <property type="entry name" value="Glycoside hydrolase/deacetylase"/>
    <property type="match status" value="1"/>
</dbReference>
<keyword evidence="2" id="KW-1185">Reference proteome</keyword>